<dbReference type="SUPFAM" id="SSF51905">
    <property type="entry name" value="FAD/NAD(P)-binding domain"/>
    <property type="match status" value="1"/>
</dbReference>
<dbReference type="EMBL" id="UXUI01012089">
    <property type="protein sequence ID" value="VDD96702.1"/>
    <property type="molecule type" value="Genomic_DNA"/>
</dbReference>
<dbReference type="Proteomes" id="UP000274131">
    <property type="component" value="Unassembled WGS sequence"/>
</dbReference>
<keyword evidence="1" id="KW-1133">Transmembrane helix</keyword>
<sequence>MDKKRKIQKPCRLVIIGSGPTAIGALHQIFSLINENKIDKNLLQIYVIEKENEVGGLARSITDSKGFTWDLGVHVTGISRHKIFAEVIENAVDVWNNIKRCVMADLSQIIKADKPHENYVPYPVQQSIPYFPAEAKNKCLDELKRLKNNCTKETAKNFEDYTRQFFGQTLSDMFIWPYNKKVVLAYFSKTWSKTPSIKRSFYFFSLHNLRVVSVWTISLDQMNCSWVSGRVPSINLEAIEARCKLSRAALEDEDQKRPVTYFRYPGELRGIGPIWKTVVSKYPKNIFYFNQTVCSIDVTTKTVEAINEYGERCKYEYDYVLSTIPIVQLDEVSRLCGRIDLKYSKVVLVGIGLRCPQSEWAQCLSWAYYPYDDTVFYRCTFLSNFNDLLTPDSEQFWSVLCEIALGANEQFIESDITKRTIEGLRLKGVIDEANEIVDIWVCVLPYGYPIPTSGRDQELSRCHQIFQKYNIYSRGRFGGWKYEISNQDHSFVIGSQFVNHILFGTEESLYFSSSR</sequence>
<proteinExistence type="predicted"/>
<feature type="domain" description="Amine oxidase" evidence="2">
    <location>
        <begin position="45"/>
        <end position="328"/>
    </location>
</feature>
<dbReference type="GO" id="GO:0016491">
    <property type="term" value="F:oxidoreductase activity"/>
    <property type="evidence" value="ECO:0007669"/>
    <property type="project" value="InterPro"/>
</dbReference>
<reference evidence="3 4" key="2">
    <citation type="submission" date="2018-10" db="EMBL/GenBank/DDBJ databases">
        <authorList>
            <consortium name="Pathogen Informatics"/>
        </authorList>
    </citation>
    <scope>NUCLEOTIDE SEQUENCE [LARGE SCALE GENOMIC DNA]</scope>
</reference>
<dbReference type="GO" id="GO:0008767">
    <property type="term" value="F:UDP-galactopyranose mutase activity"/>
    <property type="evidence" value="ECO:0007669"/>
    <property type="project" value="TreeGrafter"/>
</dbReference>
<accession>A0A0N4VMQ7</accession>
<evidence type="ECO:0000313" key="5">
    <source>
        <dbReference type="WBParaSite" id="EVEC_0001223401-mRNA-1"/>
    </source>
</evidence>
<evidence type="ECO:0000313" key="3">
    <source>
        <dbReference type="EMBL" id="VDD96702.1"/>
    </source>
</evidence>
<feature type="transmembrane region" description="Helical" evidence="1">
    <location>
        <begin position="12"/>
        <end position="33"/>
    </location>
</feature>
<dbReference type="PANTHER" id="PTHR21197:SF0">
    <property type="entry name" value="UDP-GALACTOPYRANOSE MUTASE"/>
    <property type="match status" value="1"/>
</dbReference>
<dbReference type="STRING" id="51028.A0A0N4VMQ7"/>
<keyword evidence="1" id="KW-0472">Membrane</keyword>
<dbReference type="PANTHER" id="PTHR21197">
    <property type="entry name" value="UDP-GALACTOPYRANOSE MUTASE"/>
    <property type="match status" value="1"/>
</dbReference>
<dbReference type="GO" id="GO:0050660">
    <property type="term" value="F:flavin adenine dinucleotide binding"/>
    <property type="evidence" value="ECO:0007669"/>
    <property type="project" value="TreeGrafter"/>
</dbReference>
<organism evidence="5">
    <name type="scientific">Enterobius vermicularis</name>
    <name type="common">Human pinworm</name>
    <dbReference type="NCBI Taxonomy" id="51028"/>
    <lineage>
        <taxon>Eukaryota</taxon>
        <taxon>Metazoa</taxon>
        <taxon>Ecdysozoa</taxon>
        <taxon>Nematoda</taxon>
        <taxon>Chromadorea</taxon>
        <taxon>Rhabditida</taxon>
        <taxon>Spirurina</taxon>
        <taxon>Oxyuridomorpha</taxon>
        <taxon>Oxyuroidea</taxon>
        <taxon>Oxyuridae</taxon>
        <taxon>Enterobius</taxon>
    </lineage>
</organism>
<keyword evidence="4" id="KW-1185">Reference proteome</keyword>
<dbReference type="Pfam" id="PF01593">
    <property type="entry name" value="Amino_oxidase"/>
    <property type="match status" value="1"/>
</dbReference>
<dbReference type="OrthoDB" id="38045at2759"/>
<protein>
    <submittedName>
        <fullName evidence="5">Amino_oxidase domain-containing protein</fullName>
    </submittedName>
</protein>
<name>A0A0N4VMQ7_ENTVE</name>
<dbReference type="AlphaFoldDB" id="A0A0N4VMQ7"/>
<dbReference type="InterPro" id="IPR002937">
    <property type="entry name" value="Amino_oxidase"/>
</dbReference>
<reference evidence="5" key="1">
    <citation type="submission" date="2017-02" db="UniProtKB">
        <authorList>
            <consortium name="WormBaseParasite"/>
        </authorList>
    </citation>
    <scope>IDENTIFICATION</scope>
</reference>
<dbReference type="GO" id="GO:0005829">
    <property type="term" value="C:cytosol"/>
    <property type="evidence" value="ECO:0007669"/>
    <property type="project" value="TreeGrafter"/>
</dbReference>
<dbReference type="WBParaSite" id="EVEC_0001223401-mRNA-1">
    <property type="protein sequence ID" value="EVEC_0001223401-mRNA-1"/>
    <property type="gene ID" value="EVEC_0001223401"/>
</dbReference>
<evidence type="ECO:0000313" key="4">
    <source>
        <dbReference type="Proteomes" id="UP000274131"/>
    </source>
</evidence>
<dbReference type="InterPro" id="IPR036188">
    <property type="entry name" value="FAD/NAD-bd_sf"/>
</dbReference>
<evidence type="ECO:0000256" key="1">
    <source>
        <dbReference type="SAM" id="Phobius"/>
    </source>
</evidence>
<evidence type="ECO:0000259" key="2">
    <source>
        <dbReference type="Pfam" id="PF01593"/>
    </source>
</evidence>
<dbReference type="Gene3D" id="3.50.50.60">
    <property type="entry name" value="FAD/NAD(P)-binding domain"/>
    <property type="match status" value="2"/>
</dbReference>
<gene>
    <name evidence="3" type="ORF">EVEC_LOCUS11453</name>
</gene>
<keyword evidence="1" id="KW-0812">Transmembrane</keyword>